<dbReference type="EC" id="2.7.3.3" evidence="2"/>
<dbReference type="InterPro" id="IPR000749">
    <property type="entry name" value="ATP-guanido_PTrfase"/>
</dbReference>
<dbReference type="Gene3D" id="3.30.590.10">
    <property type="entry name" value="Glutamine synthetase/guanido kinase, catalytic domain"/>
    <property type="match status" value="1"/>
</dbReference>
<comment type="similarity">
    <text evidence="1 7 9">Belongs to the ATP:guanido phosphotransferase family.</text>
</comment>
<feature type="binding site" evidence="8">
    <location>
        <begin position="376"/>
        <end position="381"/>
    </location>
    <ligand>
        <name>ATP</name>
        <dbReference type="ChEBI" id="CHEBI:30616"/>
    </ligand>
</feature>
<dbReference type="PROSITE" id="PS51510">
    <property type="entry name" value="PHOSPHAGEN_KINASE_C"/>
    <property type="match status" value="1"/>
</dbReference>
<feature type="binding site" evidence="8">
    <location>
        <position position="297"/>
    </location>
    <ligand>
        <name>ATP</name>
        <dbReference type="ChEBI" id="CHEBI:30616"/>
    </ligand>
</feature>
<feature type="binding site" evidence="8">
    <location>
        <begin position="348"/>
        <end position="352"/>
    </location>
    <ligand>
        <name>ATP</name>
        <dbReference type="ChEBI" id="CHEBI:30616"/>
    </ligand>
</feature>
<evidence type="ECO:0000313" key="13">
    <source>
        <dbReference type="EMBL" id="KFD55634.1"/>
    </source>
</evidence>
<dbReference type="PROSITE" id="PS51509">
    <property type="entry name" value="PHOSPHAGEN_KINASE_N"/>
    <property type="match status" value="1"/>
</dbReference>
<evidence type="ECO:0000256" key="2">
    <source>
        <dbReference type="ARBA" id="ARBA00012230"/>
    </source>
</evidence>
<keyword evidence="4 8" id="KW-0547">Nucleotide-binding</keyword>
<name>A0A085MEI8_9BILA</name>
<keyword evidence="10" id="KW-0472">Membrane</keyword>
<keyword evidence="5 8" id="KW-0418">Kinase</keyword>
<feature type="binding site" evidence="8">
    <location>
        <begin position="189"/>
        <end position="193"/>
    </location>
    <ligand>
        <name>ATP</name>
        <dbReference type="ChEBI" id="CHEBI:30616"/>
    </ligand>
</feature>
<dbReference type="FunFam" id="3.30.590.10:FF:000006">
    <property type="entry name" value="Arginine kinase 1"/>
    <property type="match status" value="1"/>
</dbReference>
<reference evidence="13 14" key="1">
    <citation type="journal article" date="2014" name="Nat. Genet.">
        <title>Genome and transcriptome of the porcine whipworm Trichuris suis.</title>
        <authorList>
            <person name="Jex A.R."/>
            <person name="Nejsum P."/>
            <person name="Schwarz E.M."/>
            <person name="Hu L."/>
            <person name="Young N.D."/>
            <person name="Hall R.S."/>
            <person name="Korhonen P.K."/>
            <person name="Liao S."/>
            <person name="Thamsborg S."/>
            <person name="Xia J."/>
            <person name="Xu P."/>
            <person name="Wang S."/>
            <person name="Scheerlinck J.P."/>
            <person name="Hofmann A."/>
            <person name="Sternberg P.W."/>
            <person name="Wang J."/>
            <person name="Gasser R.B."/>
        </authorList>
    </citation>
    <scope>NUCLEOTIDE SEQUENCE [LARGE SCALE GENOMIC DNA]</scope>
    <source>
        <strain evidence="13">DCEP-RM93M</strain>
    </source>
</reference>
<keyword evidence="6 8" id="KW-0067">ATP-binding</keyword>
<dbReference type="PANTHER" id="PTHR11547">
    <property type="entry name" value="ARGININE OR CREATINE KINASE"/>
    <property type="match status" value="1"/>
</dbReference>
<feature type="domain" description="Phosphagen kinase N-terminal" evidence="11">
    <location>
        <begin position="75"/>
        <end position="157"/>
    </location>
</feature>
<evidence type="ECO:0000313" key="14">
    <source>
        <dbReference type="Proteomes" id="UP000030764"/>
    </source>
</evidence>
<evidence type="ECO:0000259" key="11">
    <source>
        <dbReference type="PROSITE" id="PS51509"/>
    </source>
</evidence>
<dbReference type="SUPFAM" id="SSF48034">
    <property type="entry name" value="Guanido kinase N-terminal domain"/>
    <property type="match status" value="1"/>
</dbReference>
<feature type="binding site" evidence="8">
    <location>
        <position position="253"/>
    </location>
    <ligand>
        <name>ATP</name>
        <dbReference type="ChEBI" id="CHEBI:30616"/>
    </ligand>
</feature>
<evidence type="ECO:0000259" key="12">
    <source>
        <dbReference type="PROSITE" id="PS51510"/>
    </source>
</evidence>
<organism evidence="13 14">
    <name type="scientific">Trichuris suis</name>
    <name type="common">pig whipworm</name>
    <dbReference type="NCBI Taxonomy" id="68888"/>
    <lineage>
        <taxon>Eukaryota</taxon>
        <taxon>Metazoa</taxon>
        <taxon>Ecdysozoa</taxon>
        <taxon>Nematoda</taxon>
        <taxon>Enoplea</taxon>
        <taxon>Dorylaimia</taxon>
        <taxon>Trichinellida</taxon>
        <taxon>Trichuridae</taxon>
        <taxon>Trichuris</taxon>
    </lineage>
</organism>
<gene>
    <name evidence="13" type="ORF">M513_03382</name>
</gene>
<evidence type="ECO:0000256" key="6">
    <source>
        <dbReference type="ARBA" id="ARBA00022840"/>
    </source>
</evidence>
<evidence type="ECO:0000256" key="5">
    <source>
        <dbReference type="ARBA" id="ARBA00022777"/>
    </source>
</evidence>
<proteinExistence type="inferred from homology"/>
<dbReference type="PANTHER" id="PTHR11547:SF38">
    <property type="entry name" value="ARGININE KINASE 1-RELATED"/>
    <property type="match status" value="1"/>
</dbReference>
<evidence type="ECO:0000256" key="7">
    <source>
        <dbReference type="PROSITE-ProRule" id="PRU00842"/>
    </source>
</evidence>
<dbReference type="GO" id="GO:0005615">
    <property type="term" value="C:extracellular space"/>
    <property type="evidence" value="ECO:0007669"/>
    <property type="project" value="TreeGrafter"/>
</dbReference>
<accession>A0A085MEI8</accession>
<dbReference type="PROSITE" id="PS00112">
    <property type="entry name" value="PHOSPHAGEN_KINASE"/>
    <property type="match status" value="1"/>
</dbReference>
<dbReference type="SUPFAM" id="SSF55931">
    <property type="entry name" value="Glutamine synthetase/guanido kinase"/>
    <property type="match status" value="1"/>
</dbReference>
<evidence type="ECO:0000256" key="10">
    <source>
        <dbReference type="SAM" id="Phobius"/>
    </source>
</evidence>
<keyword evidence="10" id="KW-0812">Transmembrane</keyword>
<dbReference type="InterPro" id="IPR036802">
    <property type="entry name" value="ATP-guanido_PTrfase_N_sf"/>
</dbReference>
<keyword evidence="10" id="KW-1133">Transmembrane helix</keyword>
<dbReference type="CDD" id="cd07932">
    <property type="entry name" value="arginine_kinase_like"/>
    <property type="match status" value="1"/>
</dbReference>
<dbReference type="Proteomes" id="UP000030764">
    <property type="component" value="Unassembled WGS sequence"/>
</dbReference>
<dbReference type="GO" id="GO:0005524">
    <property type="term" value="F:ATP binding"/>
    <property type="evidence" value="ECO:0007669"/>
    <property type="project" value="UniProtKB-UniRule"/>
</dbReference>
<evidence type="ECO:0000256" key="8">
    <source>
        <dbReference type="PROSITE-ProRule" id="PRU00843"/>
    </source>
</evidence>
<dbReference type="Pfam" id="PF00217">
    <property type="entry name" value="ATP-gua_Ptrans"/>
    <property type="match status" value="1"/>
</dbReference>
<dbReference type="InterPro" id="IPR022415">
    <property type="entry name" value="ATP-guanido_PTrfase_AS"/>
</dbReference>
<dbReference type="GO" id="GO:0004111">
    <property type="term" value="F:creatine kinase activity"/>
    <property type="evidence" value="ECO:0007669"/>
    <property type="project" value="InterPro"/>
</dbReference>
<keyword evidence="3 8" id="KW-0808">Transferase</keyword>
<evidence type="ECO:0000256" key="1">
    <source>
        <dbReference type="ARBA" id="ARBA00006798"/>
    </source>
</evidence>
<evidence type="ECO:0000256" key="3">
    <source>
        <dbReference type="ARBA" id="ARBA00022679"/>
    </source>
</evidence>
<dbReference type="InterPro" id="IPR022414">
    <property type="entry name" value="ATP-guanido_PTrfase_cat"/>
</dbReference>
<protein>
    <recommendedName>
        <fullName evidence="2">arginine kinase</fullName>
        <ecNumber evidence="2">2.7.3.3</ecNumber>
    </recommendedName>
</protein>
<evidence type="ECO:0000256" key="9">
    <source>
        <dbReference type="RuleBase" id="RU000505"/>
    </source>
</evidence>
<dbReference type="InterPro" id="IPR022413">
    <property type="entry name" value="ATP-guanido_PTrfase_N"/>
</dbReference>
<dbReference type="GO" id="GO:0046314">
    <property type="term" value="P:phosphocreatine biosynthetic process"/>
    <property type="evidence" value="ECO:0007669"/>
    <property type="project" value="InterPro"/>
</dbReference>
<dbReference type="EMBL" id="KL363198">
    <property type="protein sequence ID" value="KFD55634.1"/>
    <property type="molecule type" value="Genomic_DNA"/>
</dbReference>
<keyword evidence="14" id="KW-1185">Reference proteome</keyword>
<dbReference type="Gene3D" id="1.10.135.10">
    <property type="entry name" value="ATP:guanido phosphotransferase, N-terminal domain"/>
    <property type="match status" value="1"/>
</dbReference>
<feature type="domain" description="Phosphagen kinase C-terminal" evidence="12">
    <location>
        <begin position="186"/>
        <end position="423"/>
    </location>
</feature>
<feature type="transmembrane region" description="Helical" evidence="10">
    <location>
        <begin position="34"/>
        <end position="52"/>
    </location>
</feature>
<dbReference type="AlphaFoldDB" id="A0A085MEI8"/>
<dbReference type="Pfam" id="PF02807">
    <property type="entry name" value="ATP-gua_PtransN"/>
    <property type="match status" value="1"/>
</dbReference>
<evidence type="ECO:0000256" key="4">
    <source>
        <dbReference type="ARBA" id="ARBA00022741"/>
    </source>
</evidence>
<dbReference type="FunFam" id="1.10.135.10:FF:000003">
    <property type="entry name" value="Three-domain arginine kinase"/>
    <property type="match status" value="1"/>
</dbReference>
<dbReference type="GO" id="GO:0004054">
    <property type="term" value="F:arginine kinase activity"/>
    <property type="evidence" value="ECO:0007669"/>
    <property type="project" value="UniProtKB-EC"/>
</dbReference>
<dbReference type="InterPro" id="IPR014746">
    <property type="entry name" value="Gln_synth/guanido_kin_cat_dom"/>
</dbReference>
<sequence length="423" mass="48346">MQSVTSPMQAYFAMSFFTSLEIMAYRRMPLWGRLLALGTGGAVVFGVGNMFFKTSTELYRNMFNIQTVPFDVRYRCEEAFFTISNASNCSSLVKKYLTKQMLDKLKARKTRMGGSLLDVIQSGVVNLDSSIGAYAPDPQAYTTFRELFDPIIEDYHGFKRNDKQPDEDFGEKRLNELTNLDPEGKYIISTRIRCARTIKGFPFNPLLREDDYIVLEEKVKNAVHSFTDPDLQGTYYPLRGMNEQDKSRLIKDHFLFKEGDRFLQGAKACNYWPIGRGIFHNKQKTFLVWVNEEDHVRIISMQKGGDVSAVLKRLISGVKALEDKMAFARDARLGFVTFCPTNLGTTIRASVHIKLPKVSQRSDFQSVCEDLNLQVRGIDGEHSKSEAGIFDISNKKRMGITEFEAVKQMYDGVKELIRMEESR</sequence>